<dbReference type="InterPro" id="IPR012340">
    <property type="entry name" value="NA-bd_OB-fold"/>
</dbReference>
<keyword evidence="5" id="KW-0949">S-adenosyl-L-methionine</keyword>
<dbReference type="PANTHER" id="PTHR12189">
    <property type="entry name" value="MRNA GUANINE-7- METHYLTRANSFERASE"/>
    <property type="match status" value="1"/>
</dbReference>
<evidence type="ECO:0000256" key="3">
    <source>
        <dbReference type="ARBA" id="ARBA00022664"/>
    </source>
</evidence>
<evidence type="ECO:0000313" key="12">
    <source>
        <dbReference type="EMBL" id="QHS80754.1"/>
    </source>
</evidence>
<dbReference type="SUPFAM" id="SSF53335">
    <property type="entry name" value="S-adenosyl-L-methionine-dependent methyltransferases"/>
    <property type="match status" value="1"/>
</dbReference>
<dbReference type="Pfam" id="PF01331">
    <property type="entry name" value="mRNA_cap_enzyme"/>
    <property type="match status" value="1"/>
</dbReference>
<protein>
    <recommendedName>
        <fullName evidence="11">mRNA cap 0 methyltransferase domain-containing protein</fullName>
    </recommendedName>
</protein>
<name>A0A6C0ALT7_9ZZZZ</name>
<dbReference type="UniPathway" id="UPA00922"/>
<dbReference type="Gene3D" id="3.40.50.150">
    <property type="entry name" value="Vaccinia Virus protein VP39"/>
    <property type="match status" value="1"/>
</dbReference>
<keyword evidence="2" id="KW-0489">Methyltransferase</keyword>
<evidence type="ECO:0000256" key="8">
    <source>
        <dbReference type="ARBA" id="ARBA00022884"/>
    </source>
</evidence>
<keyword evidence="9" id="KW-0342">GTP-binding</keyword>
<evidence type="ECO:0000256" key="6">
    <source>
        <dbReference type="ARBA" id="ARBA00022741"/>
    </source>
</evidence>
<feature type="domain" description="MRNA cap 0 methyltransferase" evidence="11">
    <location>
        <begin position="565"/>
        <end position="823"/>
    </location>
</feature>
<dbReference type="GO" id="GO:0005524">
    <property type="term" value="F:ATP binding"/>
    <property type="evidence" value="ECO:0007669"/>
    <property type="project" value="InterPro"/>
</dbReference>
<dbReference type="GO" id="GO:0003723">
    <property type="term" value="F:RNA binding"/>
    <property type="evidence" value="ECO:0007669"/>
    <property type="project" value="UniProtKB-KW"/>
</dbReference>
<keyword evidence="8" id="KW-0694">RNA-binding</keyword>
<reference evidence="12" key="1">
    <citation type="journal article" date="2020" name="Nature">
        <title>Giant virus diversity and host interactions through global metagenomics.</title>
        <authorList>
            <person name="Schulz F."/>
            <person name="Roux S."/>
            <person name="Paez-Espino D."/>
            <person name="Jungbluth S."/>
            <person name="Walsh D.A."/>
            <person name="Denef V.J."/>
            <person name="McMahon K.D."/>
            <person name="Konstantinidis K.T."/>
            <person name="Eloe-Fadrosh E.A."/>
            <person name="Kyrpides N.C."/>
            <person name="Woyke T."/>
        </authorList>
    </citation>
    <scope>NUCLEOTIDE SEQUENCE</scope>
    <source>
        <strain evidence="12">GVMAG-S-1091796-13</strain>
    </source>
</reference>
<evidence type="ECO:0000256" key="5">
    <source>
        <dbReference type="ARBA" id="ARBA00022691"/>
    </source>
</evidence>
<evidence type="ECO:0000256" key="9">
    <source>
        <dbReference type="ARBA" id="ARBA00023134"/>
    </source>
</evidence>
<evidence type="ECO:0000256" key="7">
    <source>
        <dbReference type="ARBA" id="ARBA00022801"/>
    </source>
</evidence>
<dbReference type="InterPro" id="IPR036361">
    <property type="entry name" value="SAP_dom_sf"/>
</dbReference>
<dbReference type="CDD" id="cd02440">
    <property type="entry name" value="AdoMet_MTases"/>
    <property type="match status" value="1"/>
</dbReference>
<evidence type="ECO:0000256" key="10">
    <source>
        <dbReference type="ARBA" id="ARBA00047740"/>
    </source>
</evidence>
<keyword evidence="7" id="KW-0378">Hydrolase</keyword>
<dbReference type="GO" id="GO:0140818">
    <property type="term" value="F:mRNA 5'-triphosphate monophosphatase activity"/>
    <property type="evidence" value="ECO:0007669"/>
    <property type="project" value="UniProtKB-EC"/>
</dbReference>
<accession>A0A6C0ALT7</accession>
<keyword evidence="3" id="KW-0507">mRNA processing</keyword>
<dbReference type="Gene3D" id="3.30.470.30">
    <property type="entry name" value="DNA ligase/mRNA capping enzyme"/>
    <property type="match status" value="1"/>
</dbReference>
<sequence length="1084" mass="128997">MSEFLNLSDKHVDVLKRMLSDSLDKKTEFEIRFGKFYQDKEKQKSFESNFEIENYYKLKNMLKQVEHEEIVTDEYIYKNPKERGNIKRIVDKKDNSEKIMIKNVIKTYDIYDYDIRFSSSYERIDDKSKIDDLENYDVVRRKNRTSYKFAFGKLDLTIVEQQFKNGKTQFKYEVEFEISNFDINAILGTVTFILQTRQDSFYVISNMERRYILSEYRNLINANYFIGAQPETLHKEKISMLYKNYSVTDKADGERAFMIIDKTGNVYFIDNNLNRVIKTNLNTKKYTSTLIDGEVVKQNDKIVFLAFDLVFYNGKDLRNDTNYKLKQRLDRLNHILSTVENNKFYLLKLKKYYYNNVFLGSKIILDNVDQNGNYKLKINDIDIIYKNDGLVYTPMDEPYPKSKKWTTLLKWKPAELTSIDFYSKKISSENGVSRWQLFVQHPVELSENMDNVNKIKNVTETVLFDISKLCSFENKGEMTYETVFSDSLIDETTAEQYQTNTVIEYKWDKLEKHFVPIRTRWDKTINPKKHGNFSGVACDIWNNINNPIEKETLFKFKNISSNSDFFFERMRRFHNKVKEYLYNKYCKDTEYLLELCSGKGGDLHKWLHNNIKNVHGYDISEKNISECNRRIQSLQSKSQQNTFNYNFFKLDLTKSNSYEIIYKNNPDLFNNICCNFGIHYFFQSERCFNNILEILNTSLANNGYFIITFMDNEKIDGLFDKYNNENMCYYEKDNEILYLLEKQKGDGVYGNKLNITLNGNNILSEGSEEWIINFNNFKQIMQSNGYKCIESDLFKNLYDSNFDLQDFEIDISFLNRYCVFQKINSDNLELTKISNQIIDDISNINTQFNFDTINLHQNDISVHKISSLYDIIDVINCIEYKYYKNKVSNKIIESHPNTTFNDIIKLFNDLCIIYNPVFVNDPLNFDNYKDNMTNIYFTYYKHMVEKRNNEITNENEDVEYNNWYIIMYKDQLLFNNQQQVNTNEIKETEPTEIKETEPTETKEIETEPTEIGIETTEINDIKVKELNKDDIKESIKLEWSEIKNNNKVTIKVLKELLLKLDLKVSGKKDELQKRLESRLNNCVF</sequence>
<dbReference type="SUPFAM" id="SSF55154">
    <property type="entry name" value="CYTH-like phosphatases"/>
    <property type="match status" value="1"/>
</dbReference>
<dbReference type="PANTHER" id="PTHR12189:SF2">
    <property type="entry name" value="MRNA CAP GUANINE-N7 METHYLTRANSFERASE"/>
    <property type="match status" value="1"/>
</dbReference>
<dbReference type="GO" id="GO:0005634">
    <property type="term" value="C:nucleus"/>
    <property type="evidence" value="ECO:0007669"/>
    <property type="project" value="TreeGrafter"/>
</dbReference>
<dbReference type="GO" id="GO:0005525">
    <property type="term" value="F:GTP binding"/>
    <property type="evidence" value="ECO:0007669"/>
    <property type="project" value="UniProtKB-KW"/>
</dbReference>
<dbReference type="InterPro" id="IPR001339">
    <property type="entry name" value="mRNA_cap_enzyme_adenylation"/>
</dbReference>
<evidence type="ECO:0000256" key="1">
    <source>
        <dbReference type="ARBA" id="ARBA00005129"/>
    </source>
</evidence>
<keyword evidence="4" id="KW-0808">Transferase</keyword>
<dbReference type="GO" id="GO:0004482">
    <property type="term" value="F:mRNA 5'-cap (guanine-N7-)-methyltransferase activity"/>
    <property type="evidence" value="ECO:0007669"/>
    <property type="project" value="InterPro"/>
</dbReference>
<organism evidence="12">
    <name type="scientific">viral metagenome</name>
    <dbReference type="NCBI Taxonomy" id="1070528"/>
    <lineage>
        <taxon>unclassified sequences</taxon>
        <taxon>metagenomes</taxon>
        <taxon>organismal metagenomes</taxon>
    </lineage>
</organism>
<dbReference type="PROSITE" id="PS51562">
    <property type="entry name" value="RNA_CAP0_MT"/>
    <property type="match status" value="1"/>
</dbReference>
<dbReference type="AlphaFoldDB" id="A0A6C0ALT7"/>
<dbReference type="InterPro" id="IPR037009">
    <property type="entry name" value="mRNA_triPase_Cet1_sf"/>
</dbReference>
<comment type="pathway">
    <text evidence="1">mRNA processing; mRNA capping.</text>
</comment>
<evidence type="ECO:0000256" key="4">
    <source>
        <dbReference type="ARBA" id="ARBA00022679"/>
    </source>
</evidence>
<dbReference type="GO" id="GO:0004651">
    <property type="term" value="F:polynucleotide 5'-phosphatase activity"/>
    <property type="evidence" value="ECO:0007669"/>
    <property type="project" value="InterPro"/>
</dbReference>
<proteinExistence type="predicted"/>
<dbReference type="InterPro" id="IPR029063">
    <property type="entry name" value="SAM-dependent_MTases_sf"/>
</dbReference>
<dbReference type="Gene3D" id="2.40.50.140">
    <property type="entry name" value="Nucleic acid-binding proteins"/>
    <property type="match status" value="1"/>
</dbReference>
<dbReference type="GO" id="GO:0004484">
    <property type="term" value="F:mRNA guanylyltransferase activity"/>
    <property type="evidence" value="ECO:0007669"/>
    <property type="project" value="InterPro"/>
</dbReference>
<evidence type="ECO:0000259" key="11">
    <source>
        <dbReference type="PROSITE" id="PS51562"/>
    </source>
</evidence>
<dbReference type="SUPFAM" id="SSF56091">
    <property type="entry name" value="DNA ligase/mRNA capping enzyme, catalytic domain"/>
    <property type="match status" value="1"/>
</dbReference>
<dbReference type="InterPro" id="IPR039753">
    <property type="entry name" value="RG7MT1"/>
</dbReference>
<dbReference type="InterPro" id="IPR033469">
    <property type="entry name" value="CYTH-like_dom_sf"/>
</dbReference>
<dbReference type="InterPro" id="IPR004971">
    <property type="entry name" value="mRNA_G-N7_MeTrfase_dom"/>
</dbReference>
<dbReference type="Pfam" id="PF03291">
    <property type="entry name" value="mRNA_G-N7_MeTrfase"/>
    <property type="match status" value="1"/>
</dbReference>
<evidence type="ECO:0000256" key="2">
    <source>
        <dbReference type="ARBA" id="ARBA00022603"/>
    </source>
</evidence>
<comment type="catalytic activity">
    <reaction evidence="10">
        <text>a 5'-end triphospho-ribonucleoside in mRNA + H2O = a 5'-end diphospho-ribonucleoside in mRNA + phosphate + H(+)</text>
        <dbReference type="Rhea" id="RHEA:67004"/>
        <dbReference type="Rhea" id="RHEA-COMP:17164"/>
        <dbReference type="Rhea" id="RHEA-COMP:17165"/>
        <dbReference type="ChEBI" id="CHEBI:15377"/>
        <dbReference type="ChEBI" id="CHEBI:15378"/>
        <dbReference type="ChEBI" id="CHEBI:43474"/>
        <dbReference type="ChEBI" id="CHEBI:167616"/>
        <dbReference type="ChEBI" id="CHEBI:167618"/>
        <dbReference type="EC" id="3.6.1.74"/>
    </reaction>
    <physiologicalReaction direction="left-to-right" evidence="10">
        <dbReference type="Rhea" id="RHEA:67005"/>
    </physiologicalReaction>
</comment>
<keyword evidence="6" id="KW-0547">Nucleotide-binding</keyword>
<dbReference type="Gene3D" id="3.20.100.10">
    <property type="entry name" value="mRNA triphosphatase Cet1-like"/>
    <property type="match status" value="1"/>
</dbReference>
<dbReference type="EMBL" id="MN740718">
    <property type="protein sequence ID" value="QHS80754.1"/>
    <property type="molecule type" value="Genomic_DNA"/>
</dbReference>
<dbReference type="SUPFAM" id="SSF68906">
    <property type="entry name" value="SAP domain"/>
    <property type="match status" value="1"/>
</dbReference>